<comment type="cofactor">
    <cofactor evidence="1">
        <name>FMN</name>
        <dbReference type="ChEBI" id="CHEBI:58210"/>
    </cofactor>
</comment>
<dbReference type="EMBL" id="JACXXH010000001">
    <property type="protein sequence ID" value="MBD3862189.1"/>
    <property type="molecule type" value="Genomic_DNA"/>
</dbReference>
<comment type="caution">
    <text evidence="8">The sequence shown here is derived from an EMBL/GenBank/DDBJ whole genome shotgun (WGS) entry which is preliminary data.</text>
</comment>
<proteinExistence type="inferred from homology"/>
<evidence type="ECO:0000256" key="1">
    <source>
        <dbReference type="ARBA" id="ARBA00001917"/>
    </source>
</evidence>
<dbReference type="Gene3D" id="3.40.109.10">
    <property type="entry name" value="NADH Oxidase"/>
    <property type="match status" value="1"/>
</dbReference>
<feature type="domain" description="Nitroreductase" evidence="7">
    <location>
        <begin position="8"/>
        <end position="185"/>
    </location>
</feature>
<organism evidence="8 9">
    <name type="scientific">Olleya marilimosa</name>
    <dbReference type="NCBI Taxonomy" id="272164"/>
    <lineage>
        <taxon>Bacteria</taxon>
        <taxon>Pseudomonadati</taxon>
        <taxon>Bacteroidota</taxon>
        <taxon>Flavobacteriia</taxon>
        <taxon>Flavobacteriales</taxon>
        <taxon>Flavobacteriaceae</taxon>
    </lineage>
</organism>
<dbReference type="InterPro" id="IPR000415">
    <property type="entry name" value="Nitroreductase-like"/>
</dbReference>
<keyword evidence="9" id="KW-1185">Reference proteome</keyword>
<evidence type="ECO:0000256" key="4">
    <source>
        <dbReference type="ARBA" id="ARBA00022643"/>
    </source>
</evidence>
<gene>
    <name evidence="8" type="ORF">IEG06_01905</name>
</gene>
<evidence type="ECO:0000256" key="5">
    <source>
        <dbReference type="ARBA" id="ARBA00022857"/>
    </source>
</evidence>
<dbReference type="Pfam" id="PF00881">
    <property type="entry name" value="Nitroreductase"/>
    <property type="match status" value="1"/>
</dbReference>
<sequence>MNIIEQLNWRYATKSFDSEKIIGEDDINTLLEAFNLTATSYGLQPIKLIVIKDKALQEQLVPLSFNQKQVMEASHLFVFCIDSKMDTPFILDYFNRVKDIRNTPNEILDPFKTFLVEDFGSKTQIDKENWAAKQAYLAMGNLMTVCALLNIDACPMEGFSPKDYDAILNLEKLKLKSVLIMPIGYRAKDDFMSKLKKVRKPLNESVIIWK</sequence>
<comment type="similarity">
    <text evidence="2">Belongs to the nitroreductase family.</text>
</comment>
<evidence type="ECO:0000256" key="2">
    <source>
        <dbReference type="ARBA" id="ARBA00007118"/>
    </source>
</evidence>
<keyword evidence="6" id="KW-0560">Oxidoreductase</keyword>
<dbReference type="Proteomes" id="UP000627521">
    <property type="component" value="Unassembled WGS sequence"/>
</dbReference>
<keyword evidence="5" id="KW-0521">NADP</keyword>
<keyword evidence="4" id="KW-0288">FMN</keyword>
<dbReference type="InterPro" id="IPR029479">
    <property type="entry name" value="Nitroreductase"/>
</dbReference>
<reference evidence="8 9" key="1">
    <citation type="submission" date="2020-09" db="EMBL/GenBank/DDBJ databases">
        <title>Bacillus nautilus sp. nov., Chryseoglobus crepusculi sp. nov, and Psychrobacter noctis sp. nov., isolated from deep-sea sponges from the equatorial Atlantic.</title>
        <authorList>
            <person name="Stennett H.L."/>
            <person name="Williams S.E."/>
        </authorList>
    </citation>
    <scope>NUCLEOTIDE SEQUENCE [LARGE SCALE GENOMIC DNA]</scope>
    <source>
        <strain evidence="8 9">28M-24</strain>
    </source>
</reference>
<dbReference type="InterPro" id="IPR033878">
    <property type="entry name" value="NfsB-like"/>
</dbReference>
<evidence type="ECO:0000256" key="6">
    <source>
        <dbReference type="ARBA" id="ARBA00023002"/>
    </source>
</evidence>
<dbReference type="SUPFAM" id="SSF55469">
    <property type="entry name" value="FMN-dependent nitroreductase-like"/>
    <property type="match status" value="1"/>
</dbReference>
<dbReference type="PANTHER" id="PTHR43673">
    <property type="entry name" value="NAD(P)H NITROREDUCTASE YDGI-RELATED"/>
    <property type="match status" value="1"/>
</dbReference>
<name>A0ABR8LPN7_9FLAO</name>
<evidence type="ECO:0000313" key="9">
    <source>
        <dbReference type="Proteomes" id="UP000627521"/>
    </source>
</evidence>
<dbReference type="PANTHER" id="PTHR43673:SF2">
    <property type="entry name" value="NITROREDUCTASE"/>
    <property type="match status" value="1"/>
</dbReference>
<dbReference type="CDD" id="cd02149">
    <property type="entry name" value="NfsB-like"/>
    <property type="match status" value="1"/>
</dbReference>
<evidence type="ECO:0000259" key="7">
    <source>
        <dbReference type="Pfam" id="PF00881"/>
    </source>
</evidence>
<accession>A0ABR8LPN7</accession>
<evidence type="ECO:0000313" key="8">
    <source>
        <dbReference type="EMBL" id="MBD3862189.1"/>
    </source>
</evidence>
<dbReference type="RefSeq" id="WP_191098835.1">
    <property type="nucleotide sequence ID" value="NZ_JACXXF010000001.1"/>
</dbReference>
<keyword evidence="3" id="KW-0285">Flavoprotein</keyword>
<protein>
    <submittedName>
        <fullName evidence="8">NAD(P)H-dependent oxidoreductase</fullName>
    </submittedName>
</protein>
<evidence type="ECO:0000256" key="3">
    <source>
        <dbReference type="ARBA" id="ARBA00022630"/>
    </source>
</evidence>